<dbReference type="GO" id="GO:0006508">
    <property type="term" value="P:proteolysis"/>
    <property type="evidence" value="ECO:0007669"/>
    <property type="project" value="UniProtKB-KW"/>
</dbReference>
<feature type="transmembrane region" description="Helical" evidence="20">
    <location>
        <begin position="513"/>
        <end position="530"/>
    </location>
</feature>
<dbReference type="InterPro" id="IPR029058">
    <property type="entry name" value="AB_hydrolase_fold"/>
</dbReference>
<evidence type="ECO:0000256" key="21">
    <source>
        <dbReference type="SAM" id="SignalP"/>
    </source>
</evidence>
<keyword evidence="9" id="KW-0378">Hydrolase</keyword>
<organism evidence="23 24">
    <name type="scientific">Fonsecaea monophora</name>
    <dbReference type="NCBI Taxonomy" id="254056"/>
    <lineage>
        <taxon>Eukaryota</taxon>
        <taxon>Fungi</taxon>
        <taxon>Dikarya</taxon>
        <taxon>Ascomycota</taxon>
        <taxon>Pezizomycotina</taxon>
        <taxon>Eurotiomycetes</taxon>
        <taxon>Chaetothyriomycetidae</taxon>
        <taxon>Chaetothyriales</taxon>
        <taxon>Herpotrichiellaceae</taxon>
        <taxon>Fonsecaea</taxon>
    </lineage>
</organism>
<evidence type="ECO:0000256" key="19">
    <source>
        <dbReference type="SAM" id="MobiDB-lite"/>
    </source>
</evidence>
<evidence type="ECO:0000313" key="24">
    <source>
        <dbReference type="Proteomes" id="UP000077002"/>
    </source>
</evidence>
<dbReference type="PANTHER" id="PTHR35152">
    <property type="entry name" value="DOMAIN SIGNALLING PROTEIN, PUTATIVE (AFU_ORTHOLOGUE AFUA_5G11310)-RELATED"/>
    <property type="match status" value="1"/>
</dbReference>
<keyword evidence="5" id="KW-0645">Protease</keyword>
<dbReference type="InterPro" id="IPR001563">
    <property type="entry name" value="Peptidase_S10"/>
</dbReference>
<evidence type="ECO:0000313" key="23">
    <source>
        <dbReference type="EMBL" id="OAG42484.1"/>
    </source>
</evidence>
<dbReference type="PROSITE" id="PS00131">
    <property type="entry name" value="CARBOXYPEPT_SER_SER"/>
    <property type="match status" value="1"/>
</dbReference>
<feature type="region of interest" description="Disordered" evidence="19">
    <location>
        <begin position="1301"/>
        <end position="1320"/>
    </location>
</feature>
<dbReference type="PANTHER" id="PTHR35152:SF1">
    <property type="entry name" value="DOMAIN SIGNALLING PROTEIN, PUTATIVE (AFU_ORTHOLOGUE AFUA_5G11310)-RELATED"/>
    <property type="match status" value="1"/>
</dbReference>
<feature type="region of interest" description="Disordered" evidence="19">
    <location>
        <begin position="1337"/>
        <end position="1357"/>
    </location>
</feature>
<sequence>MAGLWAACTLLAVISSAWADKTAADYFVHSLPGQPDGPLLKMHAGHIEVTPEHNGHMFFWHYQNRHIADRPRTVIWLNGGPGCSSMDGALMELGPYRVREGGKLAYNEGSWDEFANLLFVDNPVGTGFSYVNTDSYVHELLEMANQFVTFMEKWLELFPQYENDDLYIAGESYAGQYIPYITRAILDRNARLKNQGKRVWNLKGLLIGNGWIAPAEQYQAYLRFAYQSNLIQGGTPEADKVEAAQVTCINELAKPGGTETVDVSACEAVLSTILDVSKVDGMCYNMYDITLKDKWPSCGMAWPPDLETVTPYLRQDDVLAALHVNPDKRTGWVECSGAVSSSFRARNSKPSVQLLPGILEEGIPVLLFSGANDLICNHLGTEDFVNNMQWLGGKGFELAPGVIAPKRDWEFEGEPAGVYQEARNLTYVKFYNSSHMVPFDYPRRTRDMLDRFIGVNVTGIGGQPTDSFIDGDKVGTETEVEKPVNSTIPVTAEEQSQKLKDAELKAYYRSGEAALVFVLIAAGLFGWWVWRGRRKARSQGYISVPLANSSMRKGRGDVEAGDFDESELDDLESSRRHGNMQSQRYDLASDSEDEDTVVQHGDELRPLSGSDVNLVKRASGILMLMVPGDREMEGDRGCITTLELLQRRTSTRGAYNWFLLVASAITMGGIGIWGMHFVGNRAIVLQNGDRRRQILYNPGFTAISFFMPIIVLLFAFYTLGMPARARQLHVAIAACLTGAAACAMHYLGQYGVENYVCSYRVQNVAGAAIIAVLASYTALGIFFRLRDAWKDGWWKRALCGVILATAVSGMHWTAAVGTDYHWKGDVDIHGNSRSQTAVIAASLSMGSCVILLVVAFIRGRNKLTARIKAQRLVLACAYFDTEGKMMVTQEGTLPSEKITNHYIEKTFGEDELSRSHPTYLWIFKASHHWITLHGLIPSMREHIENDPIARKYRPSNTSKNLPDDAMAGSINFAPIFKQLFCVTAQQLANLVHQPLERLGVLFEEPLETGTTSLHTQLSINIMPLSARSYKKTADTEQGFPPPLKVARGKYFFLQRQVNKSEAARFAALGYRFATIAQIAEPLAKSMQVDCGEMVAKIERMRRSTSAEHLPPPRVHLACFMLRPSMYKSFDVLVPTTSQDQLPYVPIQCGDLSGDQLAQLQRFDDSTVGEILRILLNQTGVSQMGEGTRWQLYNTFVKLVDVMGDYDTMMQAKFSAKAFRVPCRASDGTSPSATCTFLTVRVMRTIHASSNKKELTYVPLSFFSAQQQCLATDCKDELFERKVKAEFQHAARSNFIKCPSSISLQRGRTSPGGSTLQGQESPRLGLLKNALARLSIVPSRRSDESKTSDANKSMEEGTDVEMVGIAVLSSTRLGHDTVTTHADVIELNQVGSGQSSWVGEVFGLFRLGVEGWPNTKVGGCKRGGNDTHPQDSGRKDCQWSMTDTETLVPSR</sequence>
<dbReference type="Pfam" id="PF00450">
    <property type="entry name" value="Peptidase_S10"/>
    <property type="match status" value="1"/>
</dbReference>
<comment type="similarity">
    <text evidence="3">Belongs to the peptidase S10 family.</text>
</comment>
<accession>A0A177FDX7</accession>
<feature type="compositionally biased region" description="Basic and acidic residues" evidence="19">
    <location>
        <begin position="1339"/>
        <end position="1354"/>
    </location>
</feature>
<dbReference type="SUPFAM" id="SSF53474">
    <property type="entry name" value="alpha/beta-Hydrolases"/>
    <property type="match status" value="1"/>
</dbReference>
<evidence type="ECO:0000256" key="7">
    <source>
        <dbReference type="ARBA" id="ARBA00022703"/>
    </source>
</evidence>
<keyword evidence="11" id="KW-0333">Golgi apparatus</keyword>
<feature type="domain" description="MHYT" evidence="22">
    <location>
        <begin position="622"/>
        <end position="821"/>
    </location>
</feature>
<evidence type="ECO:0000256" key="18">
    <source>
        <dbReference type="ARBA" id="ARBA00042717"/>
    </source>
</evidence>
<evidence type="ECO:0000256" key="6">
    <source>
        <dbReference type="ARBA" id="ARBA00022692"/>
    </source>
</evidence>
<dbReference type="GO" id="GO:0005794">
    <property type="term" value="C:Golgi apparatus"/>
    <property type="evidence" value="ECO:0007669"/>
    <property type="project" value="UniProtKB-SubCell"/>
</dbReference>
<feature type="region of interest" description="Disordered" evidence="19">
    <location>
        <begin position="1419"/>
        <end position="1450"/>
    </location>
</feature>
<feature type="transmembrane region" description="Helical" evidence="20">
    <location>
        <begin position="797"/>
        <end position="817"/>
    </location>
</feature>
<gene>
    <name evidence="23" type="ORF">AYO21_03360</name>
</gene>
<feature type="chain" id="PRO_5027805185" description="Pheromone-processing carboxypeptidase KEX1" evidence="21">
    <location>
        <begin position="20"/>
        <end position="1450"/>
    </location>
</feature>
<evidence type="ECO:0000256" key="8">
    <source>
        <dbReference type="ARBA" id="ARBA00022729"/>
    </source>
</evidence>
<feature type="transmembrane region" description="Helical" evidence="20">
    <location>
        <begin position="837"/>
        <end position="857"/>
    </location>
</feature>
<evidence type="ECO:0000256" key="13">
    <source>
        <dbReference type="ARBA" id="ARBA00023180"/>
    </source>
</evidence>
<keyword evidence="12 20" id="KW-0472">Membrane</keyword>
<dbReference type="Proteomes" id="UP000077002">
    <property type="component" value="Unassembled WGS sequence"/>
</dbReference>
<feature type="compositionally biased region" description="Acidic residues" evidence="19">
    <location>
        <begin position="559"/>
        <end position="571"/>
    </location>
</feature>
<dbReference type="PRINTS" id="PR00724">
    <property type="entry name" value="CRBOXYPTASEC"/>
</dbReference>
<dbReference type="PROSITE" id="PS50924">
    <property type="entry name" value="MHYT"/>
    <property type="match status" value="1"/>
</dbReference>
<proteinExistence type="inferred from homology"/>
<dbReference type="InterPro" id="IPR018202">
    <property type="entry name" value="Ser_caboxypep_ser_AS"/>
</dbReference>
<evidence type="ECO:0000256" key="10">
    <source>
        <dbReference type="ARBA" id="ARBA00022989"/>
    </source>
</evidence>
<evidence type="ECO:0000256" key="15">
    <source>
        <dbReference type="ARBA" id="ARBA00038895"/>
    </source>
</evidence>
<keyword evidence="24" id="KW-1185">Reference proteome</keyword>
<evidence type="ECO:0000256" key="12">
    <source>
        <dbReference type="ARBA" id="ARBA00023136"/>
    </source>
</evidence>
<dbReference type="FunFam" id="3.40.50.1820:FF:000121">
    <property type="entry name" value="Carboxypeptidase D"/>
    <property type="match status" value="1"/>
</dbReference>
<evidence type="ECO:0000256" key="16">
    <source>
        <dbReference type="ARBA" id="ARBA00040403"/>
    </source>
</evidence>
<evidence type="ECO:0000256" key="14">
    <source>
        <dbReference type="ARBA" id="ARBA00037042"/>
    </source>
</evidence>
<dbReference type="EMBL" id="LVKK01000016">
    <property type="protein sequence ID" value="OAG42484.1"/>
    <property type="molecule type" value="Genomic_DNA"/>
</dbReference>
<dbReference type="GeneID" id="34598531"/>
<evidence type="ECO:0000256" key="4">
    <source>
        <dbReference type="ARBA" id="ARBA00022645"/>
    </source>
</evidence>
<feature type="transmembrane region" description="Helical" evidence="20">
    <location>
        <begin position="694"/>
        <end position="716"/>
    </location>
</feature>
<keyword evidence="10 20" id="KW-1133">Transmembrane helix</keyword>
<evidence type="ECO:0000256" key="2">
    <source>
        <dbReference type="ARBA" id="ARBA00004393"/>
    </source>
</evidence>
<evidence type="ECO:0000256" key="5">
    <source>
        <dbReference type="ARBA" id="ARBA00022670"/>
    </source>
</evidence>
<evidence type="ECO:0000256" key="17">
    <source>
        <dbReference type="ARBA" id="ARBA00040628"/>
    </source>
</evidence>
<reference evidence="23 24" key="1">
    <citation type="submission" date="2016-03" db="EMBL/GenBank/DDBJ databases">
        <title>Draft genome sequence of the Fonsecaea monophora CBS 269.37.</title>
        <authorList>
            <person name="Bombassaro A."/>
            <person name="Vinicius W.A."/>
            <person name="De Hoog S."/>
            <person name="Sun J."/>
            <person name="Souza E.M."/>
            <person name="Raittz R.T."/>
            <person name="Costa F."/>
            <person name="Leao A.C."/>
            <person name="Tadra-Sfeir M.Z."/>
            <person name="Baura V."/>
            <person name="Balsanelli E."/>
            <person name="Pedrosa F.O."/>
            <person name="Moreno L.F."/>
            <person name="Steffens M.B."/>
            <person name="Xi L."/>
            <person name="Bocca A.L."/>
            <person name="Felipe M.S."/>
            <person name="Teixeira M."/>
            <person name="Telles Filho F.Q."/>
            <person name="Azevedo C.M."/>
            <person name="Gomes R."/>
            <person name="Vicente V.A."/>
        </authorList>
    </citation>
    <scope>NUCLEOTIDE SEQUENCE [LARGE SCALE GENOMIC DNA]</scope>
    <source>
        <strain evidence="23 24">CBS 269.37</strain>
    </source>
</reference>
<name>A0A177FDX7_9EURO</name>
<feature type="compositionally biased region" description="Polar residues" evidence="19">
    <location>
        <begin position="1301"/>
        <end position="1319"/>
    </location>
</feature>
<keyword evidence="8 21" id="KW-0732">Signal</keyword>
<dbReference type="GO" id="GO:0004185">
    <property type="term" value="F:serine-type carboxypeptidase activity"/>
    <property type="evidence" value="ECO:0007669"/>
    <property type="project" value="UniProtKB-EC"/>
</dbReference>
<comment type="subcellular location">
    <subcellularLocation>
        <location evidence="2">Golgi apparatus</location>
        <location evidence="2">trans-Golgi network membrane</location>
        <topology evidence="2">Single-pass type I membrane protein</topology>
    </subcellularLocation>
</comment>
<feature type="region of interest" description="Disordered" evidence="19">
    <location>
        <begin position="551"/>
        <end position="592"/>
    </location>
</feature>
<protein>
    <recommendedName>
        <fullName evidence="17">Pheromone-processing carboxypeptidase KEX1</fullName>
        <ecNumber evidence="15">3.4.16.6</ecNumber>
    </recommendedName>
    <alternativeName>
        <fullName evidence="18">Carboxypeptidase D</fullName>
    </alternativeName>
    <alternativeName>
        <fullName evidence="16">Pheromone-processing carboxypeptidase kex1</fullName>
    </alternativeName>
</protein>
<dbReference type="EC" id="3.4.16.6" evidence="15"/>
<keyword evidence="7" id="KW-0053">Apoptosis</keyword>
<feature type="transmembrane region" description="Helical" evidence="20">
    <location>
        <begin position="767"/>
        <end position="785"/>
    </location>
</feature>
<keyword evidence="6 20" id="KW-0812">Transmembrane</keyword>
<comment type="caution">
    <text evidence="23">The sequence shown here is derived from an EMBL/GenBank/DDBJ whole genome shotgun (WGS) entry which is preliminary data.</text>
</comment>
<keyword evidence="13" id="KW-0325">Glycoprotein</keyword>
<evidence type="ECO:0000259" key="22">
    <source>
        <dbReference type="PROSITE" id="PS50924"/>
    </source>
</evidence>
<evidence type="ECO:0000256" key="9">
    <source>
        <dbReference type="ARBA" id="ARBA00022801"/>
    </source>
</evidence>
<dbReference type="Gene3D" id="3.40.50.1820">
    <property type="entry name" value="alpha/beta hydrolase"/>
    <property type="match status" value="1"/>
</dbReference>
<evidence type="ECO:0000256" key="3">
    <source>
        <dbReference type="ARBA" id="ARBA00009431"/>
    </source>
</evidence>
<dbReference type="Pfam" id="PF03707">
    <property type="entry name" value="MHYT"/>
    <property type="match status" value="2"/>
</dbReference>
<dbReference type="GO" id="GO:0006915">
    <property type="term" value="P:apoptotic process"/>
    <property type="evidence" value="ECO:0007669"/>
    <property type="project" value="UniProtKB-KW"/>
</dbReference>
<feature type="transmembrane region" description="Helical" evidence="20">
    <location>
        <begin position="728"/>
        <end position="747"/>
    </location>
</feature>
<comment type="catalytic activity">
    <reaction evidence="1">
        <text>Preferential release of a C-terminal arginine or lysine residue.</text>
        <dbReference type="EC" id="3.4.16.6"/>
    </reaction>
</comment>
<feature type="compositionally biased region" description="Basic and acidic residues" evidence="19">
    <location>
        <begin position="1422"/>
        <end position="1436"/>
    </location>
</feature>
<evidence type="ECO:0000256" key="20">
    <source>
        <dbReference type="SAM" id="Phobius"/>
    </source>
</evidence>
<feature type="compositionally biased region" description="Polar residues" evidence="19">
    <location>
        <begin position="1438"/>
        <end position="1450"/>
    </location>
</feature>
<dbReference type="RefSeq" id="XP_022514436.1">
    <property type="nucleotide sequence ID" value="XM_022653334.1"/>
</dbReference>
<comment type="function">
    <text evidence="14">Protease with a carboxypeptidase B-like function involved in the C-terminal processing of the lysine and arginine residues from protein precursors. Promotes cell fusion and is involved in the programmed cell death.</text>
</comment>
<feature type="signal peptide" evidence="21">
    <location>
        <begin position="1"/>
        <end position="19"/>
    </location>
</feature>
<dbReference type="OrthoDB" id="264015at2759"/>
<evidence type="ECO:0000256" key="1">
    <source>
        <dbReference type="ARBA" id="ARBA00001003"/>
    </source>
</evidence>
<evidence type="ECO:0000256" key="11">
    <source>
        <dbReference type="ARBA" id="ARBA00023034"/>
    </source>
</evidence>
<keyword evidence="4" id="KW-0121">Carboxypeptidase</keyword>
<dbReference type="InterPro" id="IPR005330">
    <property type="entry name" value="MHYT_dom"/>
</dbReference>
<feature type="transmembrane region" description="Helical" evidence="20">
    <location>
        <begin position="654"/>
        <end position="674"/>
    </location>
</feature>